<keyword evidence="8" id="KW-0406">Ion transport</keyword>
<evidence type="ECO:0000259" key="16">
    <source>
        <dbReference type="Pfam" id="PF07715"/>
    </source>
</evidence>
<evidence type="ECO:0000256" key="6">
    <source>
        <dbReference type="ARBA" id="ARBA00022729"/>
    </source>
</evidence>
<dbReference type="SUPFAM" id="SSF56935">
    <property type="entry name" value="Porins"/>
    <property type="match status" value="1"/>
</dbReference>
<evidence type="ECO:0000256" key="5">
    <source>
        <dbReference type="ARBA" id="ARBA00022692"/>
    </source>
</evidence>
<dbReference type="GO" id="GO:0009279">
    <property type="term" value="C:cell outer membrane"/>
    <property type="evidence" value="ECO:0007669"/>
    <property type="project" value="UniProtKB-SubCell"/>
</dbReference>
<reference evidence="17 18" key="1">
    <citation type="submission" date="2018-10" db="EMBL/GenBank/DDBJ databases">
        <title>Genomic Encyclopedia of Archaeal and Bacterial Type Strains, Phase II (KMG-II): from individual species to whole genera.</title>
        <authorList>
            <person name="Goeker M."/>
        </authorList>
    </citation>
    <scope>NUCLEOTIDE SEQUENCE [LARGE SCALE GENOMIC DNA]</scope>
    <source>
        <strain evidence="17 18">DSM 29537</strain>
    </source>
</reference>
<evidence type="ECO:0000256" key="4">
    <source>
        <dbReference type="ARBA" id="ARBA00022496"/>
    </source>
</evidence>
<evidence type="ECO:0000256" key="11">
    <source>
        <dbReference type="ARBA" id="ARBA00023237"/>
    </source>
</evidence>
<accession>A0A495MJ07</accession>
<evidence type="ECO:0000259" key="15">
    <source>
        <dbReference type="Pfam" id="PF00593"/>
    </source>
</evidence>
<dbReference type="InterPro" id="IPR012910">
    <property type="entry name" value="Plug_dom"/>
</dbReference>
<dbReference type="Gene3D" id="2.40.170.20">
    <property type="entry name" value="TonB-dependent receptor, beta-barrel domain"/>
    <property type="match status" value="1"/>
</dbReference>
<dbReference type="InterPro" id="IPR000531">
    <property type="entry name" value="Beta-barrel_TonB"/>
</dbReference>
<sequence>MKTLFKKNESRQKDRHKNRSQNYTSGSLLHARTLLGLAFFTSGSLFAQEKVVIDTTKTNNLDEVLVSAVRVTAQTPVTFSNISKKELESRNLGQDIPALLNYLPSVVITSDAGNGIGYSAISVRGSDSRRVNVTLNGIPYNDSESQGTFWVNMPDFASSVQNIQLQRGVGTSTNGAGAFGASLNLLTDSYATEANGEISNSFGSFNSRKHTLKFSTGLIKDHFELAGRVSNIKSDGYIDRASSDLKSYFFQGTYIGNTTLIKALVFGGKEKTYQAWNGLEDPDKLKNDRTYNTSGEYVDDNGVTRFYDNETDNYNQDHYQLHWNERFSDNWSTNLAFHYTKGKGYYENYKVDEDLSEYGIQPQVVEGELIESSDLIRRKWLDNDFYGTTFSANYKNEKLDFILGGGWNKYEGKHFGNILWTRSFILPEYNFKYYDDFSTKTDFNVFAKVNYKFNENWSLFGDLQYRNVGYKTKGADTGSVDDNFNFFNPKAGITYIVNDENNIYFSYARANREPNRSDYESGNPKPEKLNDFELGWRYNAPKTKLNVNGYYMRYQDQLVLTGALNDVGAPIRQNSGESYRLGLEIDATLFVADKWIFRPNVTVSTNKNEDFVFQRDGTLEKLGNTNIAFSPNVIVGNAITFLPIKNMQVSLLTKFVGDQYMGNIDSKGSKLESYSVSDFNISYEIKTNSVFKSIIFSGLVNNVFDYKYESNGYFYTYDDDFSNPGTITTMEGAGYYPQAGINFLAGMTLKF</sequence>
<protein>
    <submittedName>
        <fullName evidence="17">Iron complex outermembrane receptor protein</fullName>
    </submittedName>
</protein>
<evidence type="ECO:0000256" key="2">
    <source>
        <dbReference type="ARBA" id="ARBA00022448"/>
    </source>
</evidence>
<comment type="caution">
    <text evidence="17">The sequence shown here is derived from an EMBL/GenBank/DDBJ whole genome shotgun (WGS) entry which is preliminary data.</text>
</comment>
<dbReference type="RefSeq" id="WP_121375342.1">
    <property type="nucleotide sequence ID" value="NZ_RBLC01000001.1"/>
</dbReference>
<keyword evidence="17" id="KW-0675">Receptor</keyword>
<dbReference type="Pfam" id="PF00593">
    <property type="entry name" value="TonB_dep_Rec_b-barrel"/>
    <property type="match status" value="1"/>
</dbReference>
<keyword evidence="10 12" id="KW-0472">Membrane</keyword>
<evidence type="ECO:0000256" key="13">
    <source>
        <dbReference type="RuleBase" id="RU003357"/>
    </source>
</evidence>
<organism evidence="17 18">
    <name type="scientific">Flavobacterium endophyticum</name>
    <dbReference type="NCBI Taxonomy" id="1540163"/>
    <lineage>
        <taxon>Bacteria</taxon>
        <taxon>Pseudomonadati</taxon>
        <taxon>Bacteroidota</taxon>
        <taxon>Flavobacteriia</taxon>
        <taxon>Flavobacteriales</taxon>
        <taxon>Flavobacteriaceae</taxon>
        <taxon>Flavobacterium</taxon>
    </lineage>
</organism>
<evidence type="ECO:0000256" key="1">
    <source>
        <dbReference type="ARBA" id="ARBA00004571"/>
    </source>
</evidence>
<feature type="compositionally biased region" description="Basic and acidic residues" evidence="14">
    <location>
        <begin position="1"/>
        <end position="12"/>
    </location>
</feature>
<dbReference type="OrthoDB" id="9761152at2"/>
<evidence type="ECO:0000313" key="17">
    <source>
        <dbReference type="EMBL" id="RKS25981.1"/>
    </source>
</evidence>
<dbReference type="PANTHER" id="PTHR32552">
    <property type="entry name" value="FERRICHROME IRON RECEPTOR-RELATED"/>
    <property type="match status" value="1"/>
</dbReference>
<dbReference type="Proteomes" id="UP000277579">
    <property type="component" value="Unassembled WGS sequence"/>
</dbReference>
<evidence type="ECO:0000313" key="18">
    <source>
        <dbReference type="Proteomes" id="UP000277579"/>
    </source>
</evidence>
<comment type="similarity">
    <text evidence="12 13">Belongs to the TonB-dependent receptor family.</text>
</comment>
<dbReference type="Gene3D" id="2.170.130.10">
    <property type="entry name" value="TonB-dependent receptor, plug domain"/>
    <property type="match status" value="1"/>
</dbReference>
<comment type="subcellular location">
    <subcellularLocation>
        <location evidence="1 12">Cell outer membrane</location>
        <topology evidence="1 12">Multi-pass membrane protein</topology>
    </subcellularLocation>
</comment>
<keyword evidence="2 12" id="KW-0813">Transport</keyword>
<dbReference type="InterPro" id="IPR037066">
    <property type="entry name" value="Plug_dom_sf"/>
</dbReference>
<dbReference type="EMBL" id="RBLC01000001">
    <property type="protein sequence ID" value="RKS25981.1"/>
    <property type="molecule type" value="Genomic_DNA"/>
</dbReference>
<dbReference type="AlphaFoldDB" id="A0A495MJ07"/>
<keyword evidence="5 12" id="KW-0812">Transmembrane</keyword>
<feature type="domain" description="TonB-dependent receptor-like beta-barrel" evidence="15">
    <location>
        <begin position="278"/>
        <end position="702"/>
    </location>
</feature>
<gene>
    <name evidence="17" type="ORF">CLV94_1032</name>
</gene>
<keyword evidence="4" id="KW-0410">Iron transport</keyword>
<dbReference type="InterPro" id="IPR036942">
    <property type="entry name" value="Beta-barrel_TonB_sf"/>
</dbReference>
<dbReference type="PANTHER" id="PTHR32552:SF68">
    <property type="entry name" value="FERRICHROME OUTER MEMBRANE TRANSPORTER_PHAGE RECEPTOR"/>
    <property type="match status" value="1"/>
</dbReference>
<proteinExistence type="inferred from homology"/>
<feature type="domain" description="TonB-dependent receptor plug" evidence="16">
    <location>
        <begin position="74"/>
        <end position="181"/>
    </location>
</feature>
<dbReference type="GO" id="GO:0015344">
    <property type="term" value="F:siderophore uptake transmembrane transporter activity"/>
    <property type="evidence" value="ECO:0007669"/>
    <property type="project" value="TreeGrafter"/>
</dbReference>
<evidence type="ECO:0000256" key="3">
    <source>
        <dbReference type="ARBA" id="ARBA00022452"/>
    </source>
</evidence>
<keyword evidence="9 13" id="KW-0798">TonB box</keyword>
<evidence type="ECO:0000256" key="12">
    <source>
        <dbReference type="PROSITE-ProRule" id="PRU01360"/>
    </source>
</evidence>
<evidence type="ECO:0000256" key="10">
    <source>
        <dbReference type="ARBA" id="ARBA00023136"/>
    </source>
</evidence>
<name>A0A495MJ07_9FLAO</name>
<evidence type="ECO:0000256" key="9">
    <source>
        <dbReference type="ARBA" id="ARBA00023077"/>
    </source>
</evidence>
<keyword evidence="7" id="KW-0408">Iron</keyword>
<dbReference type="InterPro" id="IPR039426">
    <property type="entry name" value="TonB-dep_rcpt-like"/>
</dbReference>
<dbReference type="Pfam" id="PF07715">
    <property type="entry name" value="Plug"/>
    <property type="match status" value="1"/>
</dbReference>
<feature type="region of interest" description="Disordered" evidence="14">
    <location>
        <begin position="1"/>
        <end position="23"/>
    </location>
</feature>
<dbReference type="PROSITE" id="PS52016">
    <property type="entry name" value="TONB_DEPENDENT_REC_3"/>
    <property type="match status" value="1"/>
</dbReference>
<keyword evidence="6" id="KW-0732">Signal</keyword>
<evidence type="ECO:0000256" key="14">
    <source>
        <dbReference type="SAM" id="MobiDB-lite"/>
    </source>
</evidence>
<keyword evidence="11 12" id="KW-0998">Cell outer membrane</keyword>
<keyword evidence="18" id="KW-1185">Reference proteome</keyword>
<evidence type="ECO:0000256" key="7">
    <source>
        <dbReference type="ARBA" id="ARBA00023004"/>
    </source>
</evidence>
<evidence type="ECO:0000256" key="8">
    <source>
        <dbReference type="ARBA" id="ARBA00023065"/>
    </source>
</evidence>
<keyword evidence="3 12" id="KW-1134">Transmembrane beta strand</keyword>